<reference evidence="5" key="3">
    <citation type="submission" date="2025-04" db="UniProtKB">
        <authorList>
            <consortium name="RefSeq"/>
        </authorList>
    </citation>
    <scope>IDENTIFICATION</scope>
    <source>
        <strain evidence="5">CBS 781.70</strain>
    </source>
</reference>
<organism evidence="3">
    <name type="scientific">Eremomyces bilateralis CBS 781.70</name>
    <dbReference type="NCBI Taxonomy" id="1392243"/>
    <lineage>
        <taxon>Eukaryota</taxon>
        <taxon>Fungi</taxon>
        <taxon>Dikarya</taxon>
        <taxon>Ascomycota</taxon>
        <taxon>Pezizomycotina</taxon>
        <taxon>Dothideomycetes</taxon>
        <taxon>Dothideomycetes incertae sedis</taxon>
        <taxon>Eremomycetales</taxon>
        <taxon>Eremomycetaceae</taxon>
        <taxon>Eremomyces</taxon>
    </lineage>
</organism>
<dbReference type="InterPro" id="IPR018744">
    <property type="entry name" value="DUF2293"/>
</dbReference>
<dbReference type="GeneID" id="54415257"/>
<feature type="region of interest" description="Disordered" evidence="1">
    <location>
        <begin position="192"/>
        <end position="227"/>
    </location>
</feature>
<feature type="compositionally biased region" description="Basic residues" evidence="1">
    <location>
        <begin position="211"/>
        <end position="227"/>
    </location>
</feature>
<gene>
    <name evidence="3 5" type="ORF">P152DRAFT_247990</name>
</gene>
<protein>
    <recommendedName>
        <fullName evidence="2">DUF2293 domain-containing protein</fullName>
    </recommendedName>
</protein>
<dbReference type="EMBL" id="ML975152">
    <property type="protein sequence ID" value="KAF1815174.1"/>
    <property type="molecule type" value="Genomic_DNA"/>
</dbReference>
<sequence length="227" mass="25969">MSEIQSLKHQLPKGYVILPKGDRYLSLHCRKQSLELGKDIYIITDRKGVRQGLGVPHHVLKEVEALAKATAQSRLDAVIQKDRRLITTARLMVEKLYPKMPADEVQTCLNHAFHKGSGRVGRSTTLRGDSSEKLKFKVCLAVAAYIRHEHTLYDSLLCHGILREEARQQVEGDMNEVLLRWRSESKEPTVERKVKSAAKTIQKPKALTTRPRIRPKSKPNLRRNRKL</sequence>
<reference evidence="3 5" key="1">
    <citation type="submission" date="2020-01" db="EMBL/GenBank/DDBJ databases">
        <authorList>
            <consortium name="DOE Joint Genome Institute"/>
            <person name="Haridas S."/>
            <person name="Albert R."/>
            <person name="Binder M."/>
            <person name="Bloem J."/>
            <person name="Labutti K."/>
            <person name="Salamov A."/>
            <person name="Andreopoulos B."/>
            <person name="Baker S.E."/>
            <person name="Barry K."/>
            <person name="Bills G."/>
            <person name="Bluhm B.H."/>
            <person name="Cannon C."/>
            <person name="Castanera R."/>
            <person name="Culley D.E."/>
            <person name="Daum C."/>
            <person name="Ezra D."/>
            <person name="Gonzalez J.B."/>
            <person name="Henrissat B."/>
            <person name="Kuo A."/>
            <person name="Liang C."/>
            <person name="Lipzen A."/>
            <person name="Lutzoni F."/>
            <person name="Magnuson J."/>
            <person name="Mondo S."/>
            <person name="Nolan M."/>
            <person name="Ohm R."/>
            <person name="Pangilinan J."/>
            <person name="Park H.-J."/>
            <person name="Ramirez L."/>
            <person name="Alfaro M."/>
            <person name="Sun H."/>
            <person name="Tritt A."/>
            <person name="Yoshinaga Y."/>
            <person name="Zwiers L.-H."/>
            <person name="Turgeon B.G."/>
            <person name="Goodwin S.B."/>
            <person name="Spatafora J.W."/>
            <person name="Crous P.W."/>
            <person name="Grigoriev I.V."/>
        </authorList>
    </citation>
    <scope>NUCLEOTIDE SEQUENCE</scope>
    <source>
        <strain evidence="3 5">CBS 781.70</strain>
    </source>
</reference>
<dbReference type="PANTHER" id="PTHR38113:SF2">
    <property type="entry name" value="DUF2293 DOMAIN-CONTAINING PROTEIN"/>
    <property type="match status" value="1"/>
</dbReference>
<proteinExistence type="predicted"/>
<dbReference type="OrthoDB" id="5381833at2759"/>
<evidence type="ECO:0000313" key="4">
    <source>
        <dbReference type="Proteomes" id="UP000504638"/>
    </source>
</evidence>
<name>A0A6G1GAX1_9PEZI</name>
<dbReference type="AlphaFoldDB" id="A0A6G1GAX1"/>
<dbReference type="PANTHER" id="PTHR38113">
    <property type="match status" value="1"/>
</dbReference>
<dbReference type="Proteomes" id="UP000504638">
    <property type="component" value="Unplaced"/>
</dbReference>
<dbReference type="RefSeq" id="XP_033536805.1">
    <property type="nucleotide sequence ID" value="XM_033674687.1"/>
</dbReference>
<accession>A0A6G1GAX1</accession>
<evidence type="ECO:0000259" key="2">
    <source>
        <dbReference type="Pfam" id="PF10056"/>
    </source>
</evidence>
<keyword evidence="4" id="KW-1185">Reference proteome</keyword>
<dbReference type="Pfam" id="PF10056">
    <property type="entry name" value="DUF2293"/>
    <property type="match status" value="1"/>
</dbReference>
<evidence type="ECO:0000313" key="3">
    <source>
        <dbReference type="EMBL" id="KAF1815174.1"/>
    </source>
</evidence>
<feature type="domain" description="DUF2293" evidence="2">
    <location>
        <begin position="93"/>
        <end position="182"/>
    </location>
</feature>
<reference evidence="5" key="2">
    <citation type="submission" date="2020-04" db="EMBL/GenBank/DDBJ databases">
        <authorList>
            <consortium name="NCBI Genome Project"/>
        </authorList>
    </citation>
    <scope>NUCLEOTIDE SEQUENCE</scope>
    <source>
        <strain evidence="5">CBS 781.70</strain>
    </source>
</reference>
<evidence type="ECO:0000256" key="1">
    <source>
        <dbReference type="SAM" id="MobiDB-lite"/>
    </source>
</evidence>
<evidence type="ECO:0000313" key="5">
    <source>
        <dbReference type="RefSeq" id="XP_033536805.1"/>
    </source>
</evidence>